<feature type="compositionally biased region" description="Low complexity" evidence="2">
    <location>
        <begin position="333"/>
        <end position="343"/>
    </location>
</feature>
<evidence type="ECO:0000256" key="1">
    <source>
        <dbReference type="SAM" id="Coils"/>
    </source>
</evidence>
<feature type="region of interest" description="Disordered" evidence="2">
    <location>
        <begin position="1084"/>
        <end position="1112"/>
    </location>
</feature>
<evidence type="ECO:0000256" key="2">
    <source>
        <dbReference type="SAM" id="MobiDB-lite"/>
    </source>
</evidence>
<feature type="region of interest" description="Disordered" evidence="2">
    <location>
        <begin position="795"/>
        <end position="814"/>
    </location>
</feature>
<evidence type="ECO:0000313" key="3">
    <source>
        <dbReference type="EMBL" id="PWA25555.1"/>
    </source>
</evidence>
<dbReference type="EMBL" id="NHOQ01001250">
    <property type="protein sequence ID" value="PWA25555.1"/>
    <property type="molecule type" value="Genomic_DNA"/>
</dbReference>
<keyword evidence="1" id="KW-0175">Coiled coil</keyword>
<feature type="region of interest" description="Disordered" evidence="2">
    <location>
        <begin position="832"/>
        <end position="859"/>
    </location>
</feature>
<feature type="region of interest" description="Disordered" evidence="2">
    <location>
        <begin position="932"/>
        <end position="984"/>
    </location>
</feature>
<gene>
    <name evidence="3" type="ORF">CCH79_00019652</name>
</gene>
<feature type="coiled-coil region" evidence="1">
    <location>
        <begin position="465"/>
        <end position="520"/>
    </location>
</feature>
<feature type="region of interest" description="Disordered" evidence="2">
    <location>
        <begin position="333"/>
        <end position="353"/>
    </location>
</feature>
<dbReference type="GO" id="GO:0005813">
    <property type="term" value="C:centrosome"/>
    <property type="evidence" value="ECO:0007669"/>
    <property type="project" value="TreeGrafter"/>
</dbReference>
<dbReference type="Proteomes" id="UP000250572">
    <property type="component" value="Unassembled WGS sequence"/>
</dbReference>
<feature type="compositionally biased region" description="Basic and acidic residues" evidence="2">
    <location>
        <begin position="932"/>
        <end position="945"/>
    </location>
</feature>
<sequence>MKRKVSKLRLSPNEEARIIREELDRRRKLRIQQVREQQRQIALHIRREVEQRRQQELRQLEEQLREDWERRQREKLHTLQSLYLESLQLIGQSHRSAKETEAELAAVAQREEEHHAKAEERYREALKELKIQKTKEQERQERSIKARKKALQTEKERSAKVVKLPPPPPDPIQDIDPRKSHVVKRSDLNSFATTRYHMPDSAVAKEPEALQSDARLEADLESRRLQELQREEDRRREEHLEKARVRGRQALRRELLEQDRERLLVELQHLQQTDLLRRRQQVSRMPPQIFQPLYQRQEAREELQRELEFAFEDMYTGERRVKGDLLIQLVPEPLPASSSSSQDPDLDPDRDLDVTVDENAEPEAENIQIDFGDEVEGREQEAADGATPSRQALRRLLDRIRSQRTDWISSRVPAADSPSVDTEQIPERDMSIETGSLSPEALTVEPAEPPPAAERSLPDDFLSTIQEAEEDRKKREAELEVEKQQQLALLQELEEQKAQLEQMLQEAQREREQLRAAAQQEALPLQLQVPVQDRSPISLTSEEEAVSPAEEGVSTRRLRQYQQRLLEQNRCVTFLLPLHLKLRCVRPTDPRRSFRIHQRSVEVARQRLEEYQRALRIRHNLTAAATAALLRPPVQPAFLAPPSESHPATPSVPSDVSLPALSSSAGSSAPSDPSVTNRFSSLRRDAASLTDSQRILARVANRLPDRPRASPVAAGPYEPDAAHGSASTSATFDPMTLTSREADRRRRELREAQRRVMEQRAALALQKEQQEEERRRAEEELQYMRRQKEALQALIDRRSGSDSPSEASDPQEAEQKRLQLLATLLRAIEESSGGTPLVPSVVPPEPSGPLHPPRTQKPPVTRVKLGFKWMIPQQHELSAIQEVETPVNMSRVTGPLPRLWFQTRFIRYLNQEKLLMMILVFSDCRPDSAERRFAFSGPEDDHPSHLQEGSGFFSRSDRTLESGSVSSCRPNSAGRRVFSGPGDDVPSVPADFDLRCRSAKRRVVFSDSEDDLGSRSADGNLQDGSVHHSRRSGPSAGRRVVFSGPEDDVPSCLSDVNLQDGSVESRIGSEASCRFPWRERRLSGAATTPELCDSGTDAQESTSDEGEDVKLQ</sequence>
<comment type="caution">
    <text evidence="3">The sequence shown here is derived from an EMBL/GenBank/DDBJ whole genome shotgun (WGS) entry which is preliminary data.</text>
</comment>
<feature type="compositionally biased region" description="Basic and acidic residues" evidence="2">
    <location>
        <begin position="133"/>
        <end position="144"/>
    </location>
</feature>
<feature type="compositionally biased region" description="Pro residues" evidence="2">
    <location>
        <begin position="841"/>
        <end position="856"/>
    </location>
</feature>
<feature type="coiled-coil region" evidence="1">
    <location>
        <begin position="211"/>
        <end position="273"/>
    </location>
</feature>
<name>A0A315W1H2_GAMAF</name>
<feature type="compositionally biased region" description="Polar residues" evidence="2">
    <location>
        <begin position="961"/>
        <end position="970"/>
    </location>
</feature>
<evidence type="ECO:0000313" key="4">
    <source>
        <dbReference type="Proteomes" id="UP000250572"/>
    </source>
</evidence>
<accession>A0A315W1H2</accession>
<feature type="region of interest" description="Disordered" evidence="2">
    <location>
        <begin position="638"/>
        <end position="678"/>
    </location>
</feature>
<protein>
    <submittedName>
        <fullName evidence="3">Uncharacterized protein</fullName>
    </submittedName>
</protein>
<feature type="region of interest" description="Disordered" evidence="2">
    <location>
        <begin position="133"/>
        <end position="177"/>
    </location>
</feature>
<proteinExistence type="predicted"/>
<feature type="region of interest" description="Disordered" evidence="2">
    <location>
        <begin position="372"/>
        <end position="391"/>
    </location>
</feature>
<feature type="compositionally biased region" description="Basic and acidic residues" evidence="2">
    <location>
        <begin position="740"/>
        <end position="754"/>
    </location>
</feature>
<keyword evidence="4" id="KW-1185">Reference proteome</keyword>
<dbReference type="GO" id="GO:0005814">
    <property type="term" value="C:centriole"/>
    <property type="evidence" value="ECO:0007669"/>
    <property type="project" value="TreeGrafter"/>
</dbReference>
<dbReference type="PANTHER" id="PTHR21553:SF26">
    <property type="entry name" value="ALMS MOTIF DOMAIN-CONTAINING PROTEIN"/>
    <property type="match status" value="1"/>
</dbReference>
<reference evidence="3 4" key="1">
    <citation type="journal article" date="2018" name="G3 (Bethesda)">
        <title>A High-Quality Reference Genome for the Invasive Mosquitofish Gambusia affinis Using a Chicago Library.</title>
        <authorList>
            <person name="Hoffberg S.L."/>
            <person name="Troendle N.J."/>
            <person name="Glenn T.C."/>
            <person name="Mahmud O."/>
            <person name="Louha S."/>
            <person name="Chalopin D."/>
            <person name="Bennetzen J.L."/>
            <person name="Mauricio R."/>
        </authorList>
    </citation>
    <scope>NUCLEOTIDE SEQUENCE [LARGE SCALE GENOMIC DNA]</scope>
    <source>
        <strain evidence="3">NE01/NJP1002.9</strain>
        <tissue evidence="3">Muscle</tissue>
    </source>
</reference>
<organism evidence="3 4">
    <name type="scientific">Gambusia affinis</name>
    <name type="common">Western mosquitofish</name>
    <name type="synonym">Heterandria affinis</name>
    <dbReference type="NCBI Taxonomy" id="33528"/>
    <lineage>
        <taxon>Eukaryota</taxon>
        <taxon>Metazoa</taxon>
        <taxon>Chordata</taxon>
        <taxon>Craniata</taxon>
        <taxon>Vertebrata</taxon>
        <taxon>Euteleostomi</taxon>
        <taxon>Actinopterygii</taxon>
        <taxon>Neopterygii</taxon>
        <taxon>Teleostei</taxon>
        <taxon>Neoteleostei</taxon>
        <taxon>Acanthomorphata</taxon>
        <taxon>Ovalentaria</taxon>
        <taxon>Atherinomorphae</taxon>
        <taxon>Cyprinodontiformes</taxon>
        <taxon>Poeciliidae</taxon>
        <taxon>Poeciliinae</taxon>
        <taxon>Gambusia</taxon>
    </lineage>
</organism>
<feature type="region of interest" description="Disordered" evidence="2">
    <location>
        <begin position="408"/>
        <end position="429"/>
    </location>
</feature>
<dbReference type="PANTHER" id="PTHR21553">
    <property type="entry name" value="ALMS1-RELATED"/>
    <property type="match status" value="1"/>
</dbReference>
<dbReference type="GO" id="GO:0046599">
    <property type="term" value="P:regulation of centriole replication"/>
    <property type="evidence" value="ECO:0007669"/>
    <property type="project" value="TreeGrafter"/>
</dbReference>
<feature type="compositionally biased region" description="Polar residues" evidence="2">
    <location>
        <begin position="725"/>
        <end position="739"/>
    </location>
</feature>
<dbReference type="GO" id="GO:0005829">
    <property type="term" value="C:cytosol"/>
    <property type="evidence" value="ECO:0007669"/>
    <property type="project" value="TreeGrafter"/>
</dbReference>
<feature type="region of interest" description="Disordered" evidence="2">
    <location>
        <begin position="699"/>
        <end position="754"/>
    </location>
</feature>
<feature type="compositionally biased region" description="Acidic residues" evidence="2">
    <location>
        <begin position="1102"/>
        <end position="1112"/>
    </location>
</feature>
<feature type="compositionally biased region" description="Low complexity" evidence="2">
    <location>
        <begin position="657"/>
        <end position="674"/>
    </location>
</feature>
<feature type="region of interest" description="Disordered" evidence="2">
    <location>
        <begin position="1007"/>
        <end position="1050"/>
    </location>
</feature>
<dbReference type="AlphaFoldDB" id="A0A315W1H2"/>